<reference evidence="2" key="2">
    <citation type="submission" date="2020-09" db="EMBL/GenBank/DDBJ databases">
        <authorList>
            <person name="Sun Q."/>
            <person name="Ohkuma M."/>
        </authorList>
    </citation>
    <scope>NUCLEOTIDE SEQUENCE</scope>
    <source>
        <strain evidence="2">JCM 4646</strain>
    </source>
</reference>
<name>A0A918YW72_9ACTN</name>
<proteinExistence type="predicted"/>
<keyword evidence="3" id="KW-1185">Reference proteome</keyword>
<dbReference type="AlphaFoldDB" id="A0A918YW72"/>
<gene>
    <name evidence="2" type="ORF">GCM10018781_79230</name>
</gene>
<comment type="caution">
    <text evidence="2">The sequence shown here is derived from an EMBL/GenBank/DDBJ whole genome shotgun (WGS) entry which is preliminary data.</text>
</comment>
<sequence>MAGHHGEKGAGADHRAGDPADDAQGQVHRPGARGFLVQETAAARPGVWRCARVGTGQVFPACHGAELTVGPVVRRAAARSCPVVVVVVRVGTFMPPSECR</sequence>
<reference evidence="2" key="1">
    <citation type="journal article" date="2014" name="Int. J. Syst. Evol. Microbiol.">
        <title>Complete genome sequence of Corynebacterium casei LMG S-19264T (=DSM 44701T), isolated from a smear-ripened cheese.</title>
        <authorList>
            <consortium name="US DOE Joint Genome Institute (JGI-PGF)"/>
            <person name="Walter F."/>
            <person name="Albersmeier A."/>
            <person name="Kalinowski J."/>
            <person name="Ruckert C."/>
        </authorList>
    </citation>
    <scope>NUCLEOTIDE SEQUENCE</scope>
    <source>
        <strain evidence="2">JCM 4646</strain>
    </source>
</reference>
<evidence type="ECO:0000313" key="2">
    <source>
        <dbReference type="EMBL" id="GHE26788.1"/>
    </source>
</evidence>
<organism evidence="2 3">
    <name type="scientific">Kitasatospora indigofera</name>
    <dbReference type="NCBI Taxonomy" id="67307"/>
    <lineage>
        <taxon>Bacteria</taxon>
        <taxon>Bacillati</taxon>
        <taxon>Actinomycetota</taxon>
        <taxon>Actinomycetes</taxon>
        <taxon>Kitasatosporales</taxon>
        <taxon>Streptomycetaceae</taxon>
        <taxon>Kitasatospora</taxon>
    </lineage>
</organism>
<dbReference type="EMBL" id="BNBO01000096">
    <property type="protein sequence ID" value="GHE26788.1"/>
    <property type="molecule type" value="Genomic_DNA"/>
</dbReference>
<dbReference type="Proteomes" id="UP000617734">
    <property type="component" value="Unassembled WGS sequence"/>
</dbReference>
<evidence type="ECO:0000256" key="1">
    <source>
        <dbReference type="SAM" id="MobiDB-lite"/>
    </source>
</evidence>
<evidence type="ECO:0000313" key="3">
    <source>
        <dbReference type="Proteomes" id="UP000617734"/>
    </source>
</evidence>
<protein>
    <submittedName>
        <fullName evidence="2">Uncharacterized protein</fullName>
    </submittedName>
</protein>
<feature type="compositionally biased region" description="Basic and acidic residues" evidence="1">
    <location>
        <begin position="1"/>
        <end position="18"/>
    </location>
</feature>
<accession>A0A918YW72</accession>
<feature type="region of interest" description="Disordered" evidence="1">
    <location>
        <begin position="1"/>
        <end position="36"/>
    </location>
</feature>